<evidence type="ECO:0000313" key="9">
    <source>
        <dbReference type="Proteomes" id="UP001149079"/>
    </source>
</evidence>
<evidence type="ECO:0000256" key="3">
    <source>
        <dbReference type="ARBA" id="ARBA00022664"/>
    </source>
</evidence>
<dbReference type="InterPro" id="IPR049481">
    <property type="entry name" value="SMN_G2-BD"/>
</dbReference>
<feature type="compositionally biased region" description="Polar residues" evidence="6">
    <location>
        <begin position="105"/>
        <end position="126"/>
    </location>
</feature>
<dbReference type="EMBL" id="JAPQKL010000002">
    <property type="protein sequence ID" value="KAJ5144081.1"/>
    <property type="molecule type" value="Genomic_DNA"/>
</dbReference>
<evidence type="ECO:0000256" key="4">
    <source>
        <dbReference type="ARBA" id="ARBA00023187"/>
    </source>
</evidence>
<dbReference type="InterPro" id="IPR040424">
    <property type="entry name" value="Smn1"/>
</dbReference>
<comment type="subcellular location">
    <subcellularLocation>
        <location evidence="1">Nucleus</location>
    </subcellularLocation>
</comment>
<feature type="region of interest" description="Disordered" evidence="6">
    <location>
        <begin position="105"/>
        <end position="128"/>
    </location>
</feature>
<comment type="caution">
    <text evidence="8">The sequence shown here is derived from an EMBL/GenBank/DDBJ whole genome shotgun (WGS) entry which is preliminary data.</text>
</comment>
<sequence length="171" mass="18880">MGKNKKTHLTHAEIWDDAALVQSWDDAVEEYEVSHGTLSARDLQLTWWQLYHSVHAKGENLEEVLKKAEESGTIDDVQVADKPDGTVADDHAVQPKDEDISMNIDEQPSVSSNEPAVESVATSGPGVSTAHASMPHAVMANDETLKNLMMSWYYAGYYTGLHEGQQQASRK</sequence>
<dbReference type="GO" id="GO:0006397">
    <property type="term" value="P:mRNA processing"/>
    <property type="evidence" value="ECO:0007669"/>
    <property type="project" value="UniProtKB-KW"/>
</dbReference>
<evidence type="ECO:0000256" key="6">
    <source>
        <dbReference type="SAM" id="MobiDB-lite"/>
    </source>
</evidence>
<feature type="domain" description="Survival Motor Neuron Gemin2-binding" evidence="7">
    <location>
        <begin position="12"/>
        <end position="31"/>
    </location>
</feature>
<dbReference type="Proteomes" id="UP001149079">
    <property type="component" value="Unassembled WGS sequence"/>
</dbReference>
<dbReference type="OrthoDB" id="197400at2759"/>
<reference evidence="8" key="2">
    <citation type="journal article" date="2023" name="IMA Fungus">
        <title>Comparative genomic study of the Penicillium genus elucidates a diverse pangenome and 15 lateral gene transfer events.</title>
        <authorList>
            <person name="Petersen C."/>
            <person name="Sorensen T."/>
            <person name="Nielsen M.R."/>
            <person name="Sondergaard T.E."/>
            <person name="Sorensen J.L."/>
            <person name="Fitzpatrick D.A."/>
            <person name="Frisvad J.C."/>
            <person name="Nielsen K.L."/>
        </authorList>
    </citation>
    <scope>NUCLEOTIDE SEQUENCE</scope>
    <source>
        <strain evidence="8">IBT 22155</strain>
    </source>
</reference>
<keyword evidence="9" id="KW-1185">Reference proteome</keyword>
<dbReference type="PANTHER" id="PTHR39267:SF1">
    <property type="entry name" value="SURVIVAL MOTOR NEURON PROTEIN"/>
    <property type="match status" value="1"/>
</dbReference>
<protein>
    <submittedName>
        <fullName evidence="8">Survival motor neuron</fullName>
    </submittedName>
</protein>
<keyword evidence="3" id="KW-0507">mRNA processing</keyword>
<evidence type="ECO:0000256" key="5">
    <source>
        <dbReference type="ARBA" id="ARBA00023242"/>
    </source>
</evidence>
<dbReference type="CDD" id="cd22852">
    <property type="entry name" value="SMN_C"/>
    <property type="match status" value="1"/>
</dbReference>
<dbReference type="Pfam" id="PF20636">
    <property type="entry name" value="SMN_G2-BD"/>
    <property type="match status" value="1"/>
</dbReference>
<dbReference type="AlphaFoldDB" id="A0A9W9HE65"/>
<name>A0A9W9HE65_9EURO</name>
<organism evidence="8 9">
    <name type="scientific">Penicillium bovifimosum</name>
    <dbReference type="NCBI Taxonomy" id="126998"/>
    <lineage>
        <taxon>Eukaryota</taxon>
        <taxon>Fungi</taxon>
        <taxon>Dikarya</taxon>
        <taxon>Ascomycota</taxon>
        <taxon>Pezizomycotina</taxon>
        <taxon>Eurotiomycetes</taxon>
        <taxon>Eurotiomycetidae</taxon>
        <taxon>Eurotiales</taxon>
        <taxon>Aspergillaceae</taxon>
        <taxon>Penicillium</taxon>
    </lineage>
</organism>
<keyword evidence="4" id="KW-0508">mRNA splicing</keyword>
<evidence type="ECO:0000313" key="8">
    <source>
        <dbReference type="EMBL" id="KAJ5144081.1"/>
    </source>
</evidence>
<gene>
    <name evidence="8" type="ORF">N7515_002868</name>
</gene>
<comment type="similarity">
    <text evidence="2">Belongs to the SMN family.</text>
</comment>
<evidence type="ECO:0000256" key="1">
    <source>
        <dbReference type="ARBA" id="ARBA00004123"/>
    </source>
</evidence>
<dbReference type="GeneID" id="81402782"/>
<keyword evidence="5" id="KW-0539">Nucleus</keyword>
<dbReference type="GO" id="GO:0005634">
    <property type="term" value="C:nucleus"/>
    <property type="evidence" value="ECO:0007669"/>
    <property type="project" value="UniProtKB-SubCell"/>
</dbReference>
<dbReference type="InterPro" id="IPR047313">
    <property type="entry name" value="SMN_C"/>
</dbReference>
<evidence type="ECO:0000259" key="7">
    <source>
        <dbReference type="Pfam" id="PF20636"/>
    </source>
</evidence>
<dbReference type="CDD" id="cd22851">
    <property type="entry name" value="SMN_N"/>
    <property type="match status" value="1"/>
</dbReference>
<proteinExistence type="inferred from homology"/>
<dbReference type="RefSeq" id="XP_056525725.1">
    <property type="nucleotide sequence ID" value="XM_056663612.1"/>
</dbReference>
<evidence type="ECO:0000256" key="2">
    <source>
        <dbReference type="ARBA" id="ARBA00005371"/>
    </source>
</evidence>
<accession>A0A9W9HE65</accession>
<reference evidence="8" key="1">
    <citation type="submission" date="2022-11" db="EMBL/GenBank/DDBJ databases">
        <authorList>
            <person name="Petersen C."/>
        </authorList>
    </citation>
    <scope>NUCLEOTIDE SEQUENCE</scope>
    <source>
        <strain evidence="8">IBT 22155</strain>
    </source>
</reference>
<dbReference type="PANTHER" id="PTHR39267">
    <property type="entry name" value="SURVIVAL MOTOR NEURON-LIKE PROTEIN 1"/>
    <property type="match status" value="1"/>
</dbReference>
<dbReference type="GO" id="GO:0008380">
    <property type="term" value="P:RNA splicing"/>
    <property type="evidence" value="ECO:0007669"/>
    <property type="project" value="UniProtKB-KW"/>
</dbReference>